<proteinExistence type="predicted"/>
<keyword evidence="1" id="KW-0812">Transmembrane</keyword>
<feature type="non-terminal residue" evidence="2">
    <location>
        <position position="1"/>
    </location>
</feature>
<dbReference type="Gene3D" id="1.20.1250.20">
    <property type="entry name" value="MFS general substrate transporter like domains"/>
    <property type="match status" value="1"/>
</dbReference>
<feature type="non-terminal residue" evidence="2">
    <location>
        <position position="115"/>
    </location>
</feature>
<comment type="caution">
    <text evidence="2">The sequence shown here is derived from an EMBL/GenBank/DDBJ whole genome shotgun (WGS) entry which is preliminary data.</text>
</comment>
<dbReference type="AlphaFoldDB" id="J9FSL1"/>
<accession>J9FSL1</accession>
<feature type="transmembrane region" description="Helical" evidence="1">
    <location>
        <begin position="45"/>
        <end position="66"/>
    </location>
</feature>
<name>J9FSL1_9ZZZZ</name>
<organism evidence="2">
    <name type="scientific">gut metagenome</name>
    <dbReference type="NCBI Taxonomy" id="749906"/>
    <lineage>
        <taxon>unclassified sequences</taxon>
        <taxon>metagenomes</taxon>
        <taxon>organismal metagenomes</taxon>
    </lineage>
</organism>
<dbReference type="InterPro" id="IPR036259">
    <property type="entry name" value="MFS_trans_sf"/>
</dbReference>
<feature type="transmembrane region" description="Helical" evidence="1">
    <location>
        <begin position="6"/>
        <end position="33"/>
    </location>
</feature>
<evidence type="ECO:0000313" key="2">
    <source>
        <dbReference type="EMBL" id="EJW90374.1"/>
    </source>
</evidence>
<gene>
    <name evidence="2" type="ORF">EVA_21519</name>
</gene>
<keyword evidence="1" id="KW-0472">Membrane</keyword>
<evidence type="ECO:0000256" key="1">
    <source>
        <dbReference type="SAM" id="Phobius"/>
    </source>
</evidence>
<dbReference type="EMBL" id="AMCI01008873">
    <property type="protein sequence ID" value="EJW90374.1"/>
    <property type="molecule type" value="Genomic_DNA"/>
</dbReference>
<keyword evidence="1" id="KW-1133">Transmembrane helix</keyword>
<reference evidence="2" key="1">
    <citation type="journal article" date="2012" name="PLoS ONE">
        <title>Gene sets for utilization of primary and secondary nutrition supplies in the distal gut of endangered iberian lynx.</title>
        <authorList>
            <person name="Alcaide M."/>
            <person name="Messina E."/>
            <person name="Richter M."/>
            <person name="Bargiela R."/>
            <person name="Peplies J."/>
            <person name="Huws S.A."/>
            <person name="Newbold C.J."/>
            <person name="Golyshin P.N."/>
            <person name="Simon M.A."/>
            <person name="Lopez G."/>
            <person name="Yakimov M.M."/>
            <person name="Ferrer M."/>
        </authorList>
    </citation>
    <scope>NUCLEOTIDE SEQUENCE</scope>
</reference>
<protein>
    <submittedName>
        <fullName evidence="2">Major facilitator superfamily MFS_1</fullName>
    </submittedName>
</protein>
<sequence>FFFGYLVVFALICAIGMPLAIGLDGAGVFYTPIAKSLHTSSGITSYYTSFLWGVGLVTLPFMGKLLDHVDSRIVVAGSCLLITLDFLWLSFITTIWEYFVAALIMGLGRRDAEPH</sequence>
<dbReference type="SUPFAM" id="SSF103473">
    <property type="entry name" value="MFS general substrate transporter"/>
    <property type="match status" value="1"/>
</dbReference>